<evidence type="ECO:0000313" key="7">
    <source>
        <dbReference type="Proteomes" id="UP000254033"/>
    </source>
</evidence>
<dbReference type="GO" id="GO:0003677">
    <property type="term" value="F:DNA binding"/>
    <property type="evidence" value="ECO:0007669"/>
    <property type="project" value="InterPro"/>
</dbReference>
<dbReference type="CDD" id="cd00093">
    <property type="entry name" value="HTH_XRE"/>
    <property type="match status" value="1"/>
</dbReference>
<evidence type="ECO:0000313" key="6">
    <source>
        <dbReference type="Proteomes" id="UP000251942"/>
    </source>
</evidence>
<gene>
    <name evidence="2" type="ORF">Lfee_1525</name>
    <name evidence="4" type="ORF">NCTC11978_03412</name>
    <name evidence="3" type="ORF">NCTC12022_02777</name>
</gene>
<dbReference type="EMBL" id="UASS01000032">
    <property type="protein sequence ID" value="SPX62020.1"/>
    <property type="molecule type" value="Genomic_DNA"/>
</dbReference>
<keyword evidence="5" id="KW-1185">Reference proteome</keyword>
<dbReference type="RefSeq" id="WP_019218439.1">
    <property type="nucleotide sequence ID" value="NZ_CAAAHT010000033.1"/>
</dbReference>
<evidence type="ECO:0000313" key="4">
    <source>
        <dbReference type="EMBL" id="STX88395.1"/>
    </source>
</evidence>
<accession>A0A0W0TQT6</accession>
<reference evidence="6 7" key="2">
    <citation type="submission" date="2018-06" db="EMBL/GenBank/DDBJ databases">
        <authorList>
            <consortium name="Pathogen Informatics"/>
            <person name="Doyle S."/>
        </authorList>
    </citation>
    <scope>NUCLEOTIDE SEQUENCE [LARGE SCALE GENOMIC DNA]</scope>
    <source>
        <strain evidence="4 7">NCTC11978</strain>
        <strain evidence="3 6">NCTC12022</strain>
    </source>
</reference>
<sequence>MSTNARRYLEKLVGSLSLGKSLRAIRLGEEESQTNFAKKLGVSVQYLCDLEHDRKIVSPKKAKEFADILGYSPEQFVCLALQDSLNQYNIPMHVEVSAA</sequence>
<dbReference type="STRING" id="453.Lfee_1525"/>
<dbReference type="Gene3D" id="1.10.260.40">
    <property type="entry name" value="lambda repressor-like DNA-binding domains"/>
    <property type="match status" value="1"/>
</dbReference>
<dbReference type="SMART" id="SM00530">
    <property type="entry name" value="HTH_XRE"/>
    <property type="match status" value="1"/>
</dbReference>
<dbReference type="Proteomes" id="UP000254033">
    <property type="component" value="Unassembled WGS sequence"/>
</dbReference>
<organism evidence="2 5">
    <name type="scientific">Legionella feeleii</name>
    <dbReference type="NCBI Taxonomy" id="453"/>
    <lineage>
        <taxon>Bacteria</taxon>
        <taxon>Pseudomonadati</taxon>
        <taxon>Pseudomonadota</taxon>
        <taxon>Gammaproteobacteria</taxon>
        <taxon>Legionellales</taxon>
        <taxon>Legionellaceae</taxon>
        <taxon>Legionella</taxon>
    </lineage>
</organism>
<dbReference type="Proteomes" id="UP000251942">
    <property type="component" value="Unassembled WGS sequence"/>
</dbReference>
<dbReference type="Pfam" id="PF01381">
    <property type="entry name" value="HTH_3"/>
    <property type="match status" value="1"/>
</dbReference>
<feature type="domain" description="HTH cro/C1-type" evidence="1">
    <location>
        <begin position="22"/>
        <end position="76"/>
    </location>
</feature>
<dbReference type="PATRIC" id="fig|453.4.peg.1674"/>
<dbReference type="Proteomes" id="UP000054698">
    <property type="component" value="Unassembled WGS sequence"/>
</dbReference>
<dbReference type="AlphaFoldDB" id="A0A0W0TQT6"/>
<dbReference type="InterPro" id="IPR010982">
    <property type="entry name" value="Lambda_DNA-bd_dom_sf"/>
</dbReference>
<proteinExistence type="predicted"/>
<protein>
    <submittedName>
        <fullName evidence="2">Helix-turn-helix protein</fullName>
    </submittedName>
    <submittedName>
        <fullName evidence="3">Predicted transcriptional regulator</fullName>
    </submittedName>
</protein>
<evidence type="ECO:0000313" key="3">
    <source>
        <dbReference type="EMBL" id="SPX62020.1"/>
    </source>
</evidence>
<evidence type="ECO:0000313" key="2">
    <source>
        <dbReference type="EMBL" id="KTC97920.1"/>
    </source>
</evidence>
<dbReference type="OrthoDB" id="5645441at2"/>
<dbReference type="PROSITE" id="PS50943">
    <property type="entry name" value="HTH_CROC1"/>
    <property type="match status" value="1"/>
</dbReference>
<dbReference type="EMBL" id="UGNY01000002">
    <property type="protein sequence ID" value="STX88395.1"/>
    <property type="molecule type" value="Genomic_DNA"/>
</dbReference>
<evidence type="ECO:0000259" key="1">
    <source>
        <dbReference type="PROSITE" id="PS50943"/>
    </source>
</evidence>
<dbReference type="EMBL" id="LNYB01000073">
    <property type="protein sequence ID" value="KTC97920.1"/>
    <property type="molecule type" value="Genomic_DNA"/>
</dbReference>
<dbReference type="InterPro" id="IPR001387">
    <property type="entry name" value="Cro/C1-type_HTH"/>
</dbReference>
<reference evidence="2 5" key="1">
    <citation type="submission" date="2015-11" db="EMBL/GenBank/DDBJ databases">
        <title>Genomic analysis of 38 Legionella species identifies large and diverse effector repertoires.</title>
        <authorList>
            <person name="Burstein D."/>
            <person name="Amaro F."/>
            <person name="Zusman T."/>
            <person name="Lifshitz Z."/>
            <person name="Cohen O."/>
            <person name="Gilbert J.A."/>
            <person name="Pupko T."/>
            <person name="Shuman H.A."/>
            <person name="Segal G."/>
        </authorList>
    </citation>
    <scope>NUCLEOTIDE SEQUENCE [LARGE SCALE GENOMIC DNA]</scope>
    <source>
        <strain evidence="2 5">WO-44C</strain>
    </source>
</reference>
<dbReference type="SUPFAM" id="SSF47413">
    <property type="entry name" value="lambda repressor-like DNA-binding domains"/>
    <property type="match status" value="1"/>
</dbReference>
<evidence type="ECO:0000313" key="5">
    <source>
        <dbReference type="Proteomes" id="UP000054698"/>
    </source>
</evidence>
<name>A0A0W0TQT6_9GAMM</name>